<evidence type="ECO:0000256" key="4">
    <source>
        <dbReference type="ARBA" id="ARBA00022777"/>
    </source>
</evidence>
<sequence length="959" mass="106861">MSPHMTPATAERPRCPSGSTVSEGSQTHRAAADAGDAEFVQDQDREAGDRSRTNGKEALAGVARARSIPRLKSGNDCDEAKEATEESKYQLMHLEARDDASDVLPDFESAGTSSSCGSTLSQSSNRTVRSDALADEDHKFDGPRGDRANSNTDDNNNTDGENEKHANLSCGNWQMNDTDDLAGFETTREGKIQQEVSELGQGDPEEKSTECHKACVAGFLAEGSCGRVSLALWKDSTLSLQACRNFPGLLPEEDTSNISFPDEIELERPSHVDKDTPFALKIIKVDDTARLTSTEQVLLEIEILERIKDRTPFLVQHLLAEAQEGHMLIGMELCTGGDLFTLLGYESLTSHDVLFYATEIALGLHFLHSMGVIHGDLKPENVALGSNGHVRLIDFGLSVIVDPERDVNPRTGKVEVVTSSGTLPYCSPEVLARSKHGYESDWWSFGVVVYEMHFGTLPWFGNDDQETCQSICSSPLEPPEGAPCDPHCLDLIYKLLQKDANDRLGVRNGLLDVKRHKFFSKIDWDRASHQRYRPPFILFELDDGMSAEASWTGKAGVAQLRKRLHCTPRRGTMQVLLLRRAPSGLARTPLAVLLVLGAMMLAVRCAAGADRRLPSSLGLESAGEETCDFPRIDARSMTPETFYEMFVAKNRPVVLLNAMEGWPALAEWRWDNLRVAFDKIPLRVGPGPYPRTRMSIDEYLRSAEAILASDSNKEVPGVFQYGQVPTSWSLWAHKDVCIPHISFFHPNSEALHDNFTLACEILSHVQVPHFLVGGVERKSPTIVTHSGVLMGYTRSGIDFHRHQAAINLIFEGRKLWYMKVPNEVVESYAESEITELVEEPLPPLYCDRFPQDKVCAFHEKQNTVIARIRHENGTFEEPDLKTAEERTKHFVGAFAEEIRTWQITEGLQENHKALHCVQHPGEIVFIPQQMQHAVLNLEPTVAMQMQWDKENFGEKTPTL</sequence>
<feature type="compositionally biased region" description="Basic and acidic residues" evidence="6">
    <location>
        <begin position="135"/>
        <end position="147"/>
    </location>
</feature>
<dbReference type="Gene3D" id="2.60.120.650">
    <property type="entry name" value="Cupin"/>
    <property type="match status" value="1"/>
</dbReference>
<accession>A0ABP0RW70</accession>
<dbReference type="InterPro" id="IPR041667">
    <property type="entry name" value="Cupin_8"/>
</dbReference>
<dbReference type="Gene3D" id="3.30.200.20">
    <property type="entry name" value="Phosphorylase Kinase, domain 1"/>
    <property type="match status" value="1"/>
</dbReference>
<feature type="domain" description="Protein kinase" evidence="7">
    <location>
        <begin position="214"/>
        <end position="519"/>
    </location>
</feature>
<dbReference type="PANTHER" id="PTHR24351">
    <property type="entry name" value="RIBOSOMAL PROTEIN S6 KINASE"/>
    <property type="match status" value="1"/>
</dbReference>
<dbReference type="InterPro" id="IPR003347">
    <property type="entry name" value="JmjC_dom"/>
</dbReference>
<dbReference type="InterPro" id="IPR000719">
    <property type="entry name" value="Prot_kinase_dom"/>
</dbReference>
<organism evidence="9 10">
    <name type="scientific">Durusdinium trenchii</name>
    <dbReference type="NCBI Taxonomy" id="1381693"/>
    <lineage>
        <taxon>Eukaryota</taxon>
        <taxon>Sar</taxon>
        <taxon>Alveolata</taxon>
        <taxon>Dinophyceae</taxon>
        <taxon>Suessiales</taxon>
        <taxon>Symbiodiniaceae</taxon>
        <taxon>Durusdinium</taxon>
    </lineage>
</organism>
<keyword evidence="5" id="KW-0067">ATP-binding</keyword>
<dbReference type="PROSITE" id="PS50011">
    <property type="entry name" value="PROTEIN_KINASE_DOM"/>
    <property type="match status" value="1"/>
</dbReference>
<keyword evidence="3" id="KW-0547">Nucleotide-binding</keyword>
<dbReference type="InterPro" id="IPR011009">
    <property type="entry name" value="Kinase-like_dom_sf"/>
</dbReference>
<keyword evidence="2" id="KW-0808">Transferase</keyword>
<evidence type="ECO:0000313" key="10">
    <source>
        <dbReference type="Proteomes" id="UP001642464"/>
    </source>
</evidence>
<feature type="compositionally biased region" description="Low complexity" evidence="6">
    <location>
        <begin position="109"/>
        <end position="124"/>
    </location>
</feature>
<keyword evidence="4" id="KW-0418">Kinase</keyword>
<dbReference type="SUPFAM" id="SSF51197">
    <property type="entry name" value="Clavaminate synthase-like"/>
    <property type="match status" value="1"/>
</dbReference>
<evidence type="ECO:0000259" key="7">
    <source>
        <dbReference type="PROSITE" id="PS50011"/>
    </source>
</evidence>
<dbReference type="Proteomes" id="UP001642464">
    <property type="component" value="Unassembled WGS sequence"/>
</dbReference>
<dbReference type="Pfam" id="PF00069">
    <property type="entry name" value="Pkinase"/>
    <property type="match status" value="1"/>
</dbReference>
<feature type="compositionally biased region" description="Polar residues" evidence="6">
    <location>
        <begin position="17"/>
        <end position="28"/>
    </location>
</feature>
<dbReference type="SUPFAM" id="SSF56112">
    <property type="entry name" value="Protein kinase-like (PK-like)"/>
    <property type="match status" value="1"/>
</dbReference>
<reference evidence="9 10" key="1">
    <citation type="submission" date="2024-02" db="EMBL/GenBank/DDBJ databases">
        <authorList>
            <person name="Chen Y."/>
            <person name="Shah S."/>
            <person name="Dougan E. K."/>
            <person name="Thang M."/>
            <person name="Chan C."/>
        </authorList>
    </citation>
    <scope>NUCLEOTIDE SEQUENCE [LARGE SCALE GENOMIC DNA]</scope>
</reference>
<dbReference type="PROSITE" id="PS51184">
    <property type="entry name" value="JMJC"/>
    <property type="match status" value="1"/>
</dbReference>
<feature type="region of interest" description="Disordered" evidence="6">
    <location>
        <begin position="1"/>
        <end position="179"/>
    </location>
</feature>
<keyword evidence="1" id="KW-0723">Serine/threonine-protein kinase</keyword>
<feature type="domain" description="JmjC" evidence="8">
    <location>
        <begin position="747"/>
        <end position="959"/>
    </location>
</feature>
<name>A0ABP0RW70_9DINO</name>
<dbReference type="EMBL" id="CAXAMM010042204">
    <property type="protein sequence ID" value="CAK9103522.1"/>
    <property type="molecule type" value="Genomic_DNA"/>
</dbReference>
<dbReference type="Pfam" id="PF13621">
    <property type="entry name" value="Cupin_8"/>
    <property type="match status" value="1"/>
</dbReference>
<gene>
    <name evidence="9" type="ORF">SCF082_LOCUS48356</name>
</gene>
<evidence type="ECO:0000256" key="3">
    <source>
        <dbReference type="ARBA" id="ARBA00022741"/>
    </source>
</evidence>
<evidence type="ECO:0000313" key="9">
    <source>
        <dbReference type="EMBL" id="CAK9103522.1"/>
    </source>
</evidence>
<keyword evidence="10" id="KW-1185">Reference proteome</keyword>
<feature type="compositionally biased region" description="Low complexity" evidence="6">
    <location>
        <begin position="149"/>
        <end position="159"/>
    </location>
</feature>
<comment type="caution">
    <text evidence="9">The sequence shown here is derived from an EMBL/GenBank/DDBJ whole genome shotgun (WGS) entry which is preliminary data.</text>
</comment>
<dbReference type="SMART" id="SM00220">
    <property type="entry name" value="S_TKc"/>
    <property type="match status" value="1"/>
</dbReference>
<feature type="compositionally biased region" description="Basic and acidic residues" evidence="6">
    <location>
        <begin position="42"/>
        <end position="55"/>
    </location>
</feature>
<evidence type="ECO:0000259" key="8">
    <source>
        <dbReference type="PROSITE" id="PS51184"/>
    </source>
</evidence>
<evidence type="ECO:0000256" key="1">
    <source>
        <dbReference type="ARBA" id="ARBA00022527"/>
    </source>
</evidence>
<evidence type="ECO:0000256" key="2">
    <source>
        <dbReference type="ARBA" id="ARBA00022679"/>
    </source>
</evidence>
<evidence type="ECO:0000256" key="6">
    <source>
        <dbReference type="SAM" id="MobiDB-lite"/>
    </source>
</evidence>
<protein>
    <submittedName>
        <fullName evidence="9">Uncharacterized protein</fullName>
    </submittedName>
</protein>
<dbReference type="Gene3D" id="1.10.510.10">
    <property type="entry name" value="Transferase(Phosphotransferase) domain 1"/>
    <property type="match status" value="1"/>
</dbReference>
<feature type="compositionally biased region" description="Basic and acidic residues" evidence="6">
    <location>
        <begin position="73"/>
        <end position="100"/>
    </location>
</feature>
<proteinExistence type="predicted"/>
<evidence type="ECO:0000256" key="5">
    <source>
        <dbReference type="ARBA" id="ARBA00022840"/>
    </source>
</evidence>